<feature type="chain" id="PRO_5002212802" evidence="1">
    <location>
        <begin position="19"/>
        <end position="174"/>
    </location>
</feature>
<sequence length="174" mass="20099">MAYFSVPLLLVLFVLVSGETPTLDDLKMALNTTEKFWMLGRSYKLETSGKEHLCVYAAKNSLKDLEYDFNQTYKVDQQWVTLHLYGTLGEGSEELPVLQVRQEKELRTGKPYTLVNWNREKHCGILKVDVNGKNQYELYAWDSSVKGSRDACKSEFQQICKECILYEVYSNVCV</sequence>
<organism evidence="2">
    <name type="scientific">Amblyomma americanum</name>
    <name type="common">Lone star tick</name>
    <dbReference type="NCBI Taxonomy" id="6943"/>
    <lineage>
        <taxon>Eukaryota</taxon>
        <taxon>Metazoa</taxon>
        <taxon>Ecdysozoa</taxon>
        <taxon>Arthropoda</taxon>
        <taxon>Chelicerata</taxon>
        <taxon>Arachnida</taxon>
        <taxon>Acari</taxon>
        <taxon>Parasitiformes</taxon>
        <taxon>Ixodida</taxon>
        <taxon>Ixodoidea</taxon>
        <taxon>Ixodidae</taxon>
        <taxon>Amblyomminae</taxon>
        <taxon>Amblyomma</taxon>
    </lineage>
</organism>
<proteinExistence type="evidence at transcript level"/>
<feature type="signal peptide" evidence="1">
    <location>
        <begin position="1"/>
        <end position="18"/>
    </location>
</feature>
<reference evidence="2" key="1">
    <citation type="journal article" date="2015" name="PLoS ONE">
        <title>An Insight into the Sialome of the Lone Star Tick, Amblyomma americanum, with a Glimpse on Its Time Dependent Gene Expression.</title>
        <authorList>
            <person name="Karim S."/>
            <person name="Ribeiro J.M."/>
        </authorList>
    </citation>
    <scope>NUCLEOTIDE SEQUENCE</scope>
    <source>
        <tissue evidence="2">Salivary gland</tissue>
    </source>
</reference>
<dbReference type="SUPFAM" id="SSF50814">
    <property type="entry name" value="Lipocalins"/>
    <property type="match status" value="1"/>
</dbReference>
<dbReference type="Gene3D" id="2.40.128.20">
    <property type="match status" value="1"/>
</dbReference>
<accession>A0A0C9S4T6</accession>
<dbReference type="InterPro" id="IPR012674">
    <property type="entry name" value="Calycin"/>
</dbReference>
<evidence type="ECO:0000313" key="2">
    <source>
        <dbReference type="EMBL" id="JAG92354.1"/>
    </source>
</evidence>
<dbReference type="AlphaFoldDB" id="A0A0C9S4T6"/>
<name>A0A0C9S4T6_AMBAM</name>
<evidence type="ECO:0000256" key="1">
    <source>
        <dbReference type="SAM" id="SignalP"/>
    </source>
</evidence>
<protein>
    <submittedName>
        <fullName evidence="2">Uncharacterized protein</fullName>
    </submittedName>
</protein>
<dbReference type="EMBL" id="GBZX01000386">
    <property type="protein sequence ID" value="JAG92354.1"/>
    <property type="molecule type" value="mRNA"/>
</dbReference>
<keyword evidence="1" id="KW-0732">Signal</keyword>